<dbReference type="Proteomes" id="UP001596527">
    <property type="component" value="Unassembled WGS sequence"/>
</dbReference>
<feature type="active site" evidence="9">
    <location>
        <position position="140"/>
    </location>
</feature>
<reference evidence="13" key="1">
    <citation type="journal article" date="2019" name="Int. J. Syst. Evol. Microbiol.">
        <title>The Global Catalogue of Microorganisms (GCM) 10K type strain sequencing project: providing services to taxonomists for standard genome sequencing and annotation.</title>
        <authorList>
            <consortium name="The Broad Institute Genomics Platform"/>
            <consortium name="The Broad Institute Genome Sequencing Center for Infectious Disease"/>
            <person name="Wu L."/>
            <person name="Ma J."/>
        </authorList>
    </citation>
    <scope>NUCLEOTIDE SEQUENCE [LARGE SCALE GENOMIC DNA]</scope>
    <source>
        <strain evidence="13">CCUG 56698</strain>
    </source>
</reference>
<dbReference type="PANTHER" id="PTHR33695:SF1">
    <property type="entry name" value="LIPOPROTEIN SIGNAL PEPTIDASE"/>
    <property type="match status" value="1"/>
</dbReference>
<sequence>MTEVPARRRGWPVMLVVAVAAAAADQATKHWAVGALAEGETRPLVGDALTLQLVRNSGAAFSLGANATWIFTILSAAIVAGIAVCAPRIAHLPTAAALGLLGGGAVGNLIDRLIRPPAFGRGHVVDFINYNGWFVGNIADVWIVVAALWLAVMYATAGPRGGREGADDE</sequence>
<dbReference type="GO" id="GO:0004190">
    <property type="term" value="F:aspartic-type endopeptidase activity"/>
    <property type="evidence" value="ECO:0007669"/>
    <property type="project" value="UniProtKB-EC"/>
</dbReference>
<comment type="pathway">
    <text evidence="9">Protein modification; lipoprotein biosynthesis (signal peptide cleavage).</text>
</comment>
<evidence type="ECO:0000256" key="3">
    <source>
        <dbReference type="ARBA" id="ARBA00022670"/>
    </source>
</evidence>
<feature type="transmembrane region" description="Helical" evidence="9">
    <location>
        <begin position="130"/>
        <end position="155"/>
    </location>
</feature>
<evidence type="ECO:0000313" key="13">
    <source>
        <dbReference type="Proteomes" id="UP001596527"/>
    </source>
</evidence>
<keyword evidence="7 9" id="KW-1133">Transmembrane helix</keyword>
<comment type="similarity">
    <text evidence="1 9 11">Belongs to the peptidase A8 family.</text>
</comment>
<comment type="subcellular location">
    <subcellularLocation>
        <location evidence="9">Cell membrane</location>
        <topology evidence="9">Multi-pass membrane protein</topology>
    </subcellularLocation>
</comment>
<dbReference type="PROSITE" id="PS00855">
    <property type="entry name" value="SPASE_II"/>
    <property type="match status" value="1"/>
</dbReference>
<evidence type="ECO:0000256" key="8">
    <source>
        <dbReference type="ARBA" id="ARBA00023136"/>
    </source>
</evidence>
<accession>A0ABW2SLW3</accession>
<comment type="catalytic activity">
    <reaction evidence="9 10">
        <text>Release of signal peptides from bacterial membrane prolipoproteins. Hydrolyzes -Xaa-Yaa-Zaa-|-(S,diacylglyceryl)Cys-, in which Xaa is hydrophobic (preferably Leu), and Yaa (Ala or Ser) and Zaa (Gly or Ala) have small, neutral side chains.</text>
        <dbReference type="EC" id="3.4.23.36"/>
    </reaction>
</comment>
<evidence type="ECO:0000256" key="6">
    <source>
        <dbReference type="ARBA" id="ARBA00022801"/>
    </source>
</evidence>
<keyword evidence="8 9" id="KW-0472">Membrane</keyword>
<organism evidence="12 13">
    <name type="scientific">Schaalia naturae</name>
    <dbReference type="NCBI Taxonomy" id="635203"/>
    <lineage>
        <taxon>Bacteria</taxon>
        <taxon>Bacillati</taxon>
        <taxon>Actinomycetota</taxon>
        <taxon>Actinomycetes</taxon>
        <taxon>Actinomycetales</taxon>
        <taxon>Actinomycetaceae</taxon>
        <taxon>Schaalia</taxon>
    </lineage>
</organism>
<feature type="transmembrane region" description="Helical" evidence="9">
    <location>
        <begin position="92"/>
        <end position="110"/>
    </location>
</feature>
<gene>
    <name evidence="9 12" type="primary">lspA</name>
    <name evidence="12" type="ORF">ACFQWG_06370</name>
</gene>
<proteinExistence type="inferred from homology"/>
<evidence type="ECO:0000256" key="5">
    <source>
        <dbReference type="ARBA" id="ARBA00022750"/>
    </source>
</evidence>
<feature type="active site" evidence="9">
    <location>
        <position position="126"/>
    </location>
</feature>
<evidence type="ECO:0000256" key="11">
    <source>
        <dbReference type="RuleBase" id="RU004181"/>
    </source>
</evidence>
<keyword evidence="2 9" id="KW-1003">Cell membrane</keyword>
<feature type="transmembrane region" description="Helical" evidence="9">
    <location>
        <begin position="61"/>
        <end position="85"/>
    </location>
</feature>
<name>A0ABW2SLW3_9ACTO</name>
<evidence type="ECO:0000313" key="12">
    <source>
        <dbReference type="EMBL" id="MFC7580821.1"/>
    </source>
</evidence>
<keyword evidence="13" id="KW-1185">Reference proteome</keyword>
<dbReference type="EMBL" id="JBHTEF010000001">
    <property type="protein sequence ID" value="MFC7580821.1"/>
    <property type="molecule type" value="Genomic_DNA"/>
</dbReference>
<evidence type="ECO:0000256" key="10">
    <source>
        <dbReference type="RuleBase" id="RU000594"/>
    </source>
</evidence>
<dbReference type="PRINTS" id="PR00781">
    <property type="entry name" value="LIPOSIGPTASE"/>
</dbReference>
<evidence type="ECO:0000256" key="1">
    <source>
        <dbReference type="ARBA" id="ARBA00006139"/>
    </source>
</evidence>
<keyword evidence="3 9" id="KW-0645">Protease</keyword>
<dbReference type="HAMAP" id="MF_00161">
    <property type="entry name" value="LspA"/>
    <property type="match status" value="1"/>
</dbReference>
<protein>
    <recommendedName>
        <fullName evidence="9">Lipoprotein signal peptidase</fullName>
        <ecNumber evidence="9">3.4.23.36</ecNumber>
    </recommendedName>
    <alternativeName>
        <fullName evidence="9">Prolipoprotein signal peptidase</fullName>
    </alternativeName>
    <alternativeName>
        <fullName evidence="9">Signal peptidase II</fullName>
        <shortName evidence="9">SPase II</shortName>
    </alternativeName>
</protein>
<evidence type="ECO:0000256" key="7">
    <source>
        <dbReference type="ARBA" id="ARBA00022989"/>
    </source>
</evidence>
<dbReference type="Pfam" id="PF01252">
    <property type="entry name" value="Peptidase_A8"/>
    <property type="match status" value="1"/>
</dbReference>
<comment type="caution">
    <text evidence="9">Lacks conserved residue(s) required for the propagation of feature annotation.</text>
</comment>
<evidence type="ECO:0000256" key="2">
    <source>
        <dbReference type="ARBA" id="ARBA00022475"/>
    </source>
</evidence>
<dbReference type="NCBIfam" id="TIGR00077">
    <property type="entry name" value="lspA"/>
    <property type="match status" value="1"/>
</dbReference>
<evidence type="ECO:0000256" key="9">
    <source>
        <dbReference type="HAMAP-Rule" id="MF_00161"/>
    </source>
</evidence>
<dbReference type="InterPro" id="IPR001872">
    <property type="entry name" value="Peptidase_A8"/>
</dbReference>
<comment type="function">
    <text evidence="9 10">This protein specifically catalyzes the removal of signal peptides from prolipoproteins.</text>
</comment>
<keyword evidence="6 9" id="KW-0378">Hydrolase</keyword>
<evidence type="ECO:0000256" key="4">
    <source>
        <dbReference type="ARBA" id="ARBA00022692"/>
    </source>
</evidence>
<comment type="caution">
    <text evidence="12">The sequence shown here is derived from an EMBL/GenBank/DDBJ whole genome shotgun (WGS) entry which is preliminary data.</text>
</comment>
<dbReference type="EC" id="3.4.23.36" evidence="9"/>
<keyword evidence="4 9" id="KW-0812">Transmembrane</keyword>
<dbReference type="PANTHER" id="PTHR33695">
    <property type="entry name" value="LIPOPROTEIN SIGNAL PEPTIDASE"/>
    <property type="match status" value="1"/>
</dbReference>
<dbReference type="RefSeq" id="WP_380973293.1">
    <property type="nucleotide sequence ID" value="NZ_JBHTEF010000001.1"/>
</dbReference>
<keyword evidence="5 9" id="KW-0064">Aspartyl protease</keyword>